<evidence type="ECO:0000313" key="4">
    <source>
        <dbReference type="Proteomes" id="UP000177276"/>
    </source>
</evidence>
<sequence length="199" mass="21152">MISFASSVLQLALALLMSVQANTATISDTMRQQAISIATQAISLATQVLGTNTQNSMTSTQNSLSTNPPVSGATSTGIPISTNSTAVTLPVTVHDLVANPSAYVSKKVQVSGKLINKGNYFLNPAFFITDDTDEFAVNAWVPLEISTTPNGSPNLPVTMNSYLNEYLVLYGTVVFQPATYYQPASYRLQVTNALFMGGV</sequence>
<keyword evidence="2" id="KW-0732">Signal</keyword>
<dbReference type="AlphaFoldDB" id="A0A1G2UTF2"/>
<dbReference type="Proteomes" id="UP000177276">
    <property type="component" value="Unassembled WGS sequence"/>
</dbReference>
<gene>
    <name evidence="3" type="ORF">A3G46_00645</name>
</gene>
<organism evidence="3 4">
    <name type="scientific">Candidatus Zambryskibacteria bacterium RIFCSPLOWO2_12_FULL_39_16</name>
    <dbReference type="NCBI Taxonomy" id="1802775"/>
    <lineage>
        <taxon>Bacteria</taxon>
        <taxon>Candidatus Zambryskiibacteriota</taxon>
    </lineage>
</organism>
<feature type="region of interest" description="Disordered" evidence="1">
    <location>
        <begin position="55"/>
        <end position="77"/>
    </location>
</feature>
<feature type="signal peptide" evidence="2">
    <location>
        <begin position="1"/>
        <end position="23"/>
    </location>
</feature>
<feature type="chain" id="PRO_5009584762" evidence="2">
    <location>
        <begin position="24"/>
        <end position="199"/>
    </location>
</feature>
<evidence type="ECO:0000256" key="2">
    <source>
        <dbReference type="SAM" id="SignalP"/>
    </source>
</evidence>
<accession>A0A1G2UTF2</accession>
<proteinExistence type="predicted"/>
<reference evidence="3 4" key="1">
    <citation type="journal article" date="2016" name="Nat. Commun.">
        <title>Thousands of microbial genomes shed light on interconnected biogeochemical processes in an aquifer system.</title>
        <authorList>
            <person name="Anantharaman K."/>
            <person name="Brown C.T."/>
            <person name="Hug L.A."/>
            <person name="Sharon I."/>
            <person name="Castelle C.J."/>
            <person name="Probst A.J."/>
            <person name="Thomas B.C."/>
            <person name="Singh A."/>
            <person name="Wilkins M.J."/>
            <person name="Karaoz U."/>
            <person name="Brodie E.L."/>
            <person name="Williams K.H."/>
            <person name="Hubbard S.S."/>
            <person name="Banfield J.F."/>
        </authorList>
    </citation>
    <scope>NUCLEOTIDE SEQUENCE [LARGE SCALE GENOMIC DNA]</scope>
</reference>
<feature type="compositionally biased region" description="Polar residues" evidence="1">
    <location>
        <begin position="68"/>
        <end position="77"/>
    </location>
</feature>
<comment type="caution">
    <text evidence="3">The sequence shown here is derived from an EMBL/GenBank/DDBJ whole genome shotgun (WGS) entry which is preliminary data.</text>
</comment>
<protein>
    <submittedName>
        <fullName evidence="3">Uncharacterized protein</fullName>
    </submittedName>
</protein>
<evidence type="ECO:0000313" key="3">
    <source>
        <dbReference type="EMBL" id="OHB12687.1"/>
    </source>
</evidence>
<feature type="compositionally biased region" description="Low complexity" evidence="1">
    <location>
        <begin position="55"/>
        <end position="67"/>
    </location>
</feature>
<dbReference type="EMBL" id="MHWS01000005">
    <property type="protein sequence ID" value="OHB12687.1"/>
    <property type="molecule type" value="Genomic_DNA"/>
</dbReference>
<name>A0A1G2UTF2_9BACT</name>
<evidence type="ECO:0000256" key="1">
    <source>
        <dbReference type="SAM" id="MobiDB-lite"/>
    </source>
</evidence>